<dbReference type="NCBIfam" id="TIGR01055">
    <property type="entry name" value="parE_Gneg"/>
    <property type="match status" value="1"/>
</dbReference>
<dbReference type="PROSITE" id="PS50880">
    <property type="entry name" value="TOPRIM"/>
    <property type="match status" value="1"/>
</dbReference>
<name>A0ABY7APR9_9ALTE</name>
<feature type="site" description="Interaction with DNA" evidence="10">
    <location>
        <position position="498"/>
    </location>
</feature>
<evidence type="ECO:0000313" key="13">
    <source>
        <dbReference type="Proteomes" id="UP001163726"/>
    </source>
</evidence>
<dbReference type="Gene3D" id="3.30.565.10">
    <property type="entry name" value="Histidine kinase-like ATPase, C-terminal domain"/>
    <property type="match status" value="1"/>
</dbReference>
<feature type="binding site" evidence="10">
    <location>
        <position position="335"/>
    </location>
    <ligand>
        <name>ATP</name>
        <dbReference type="ChEBI" id="CHEBI:30616"/>
    </ligand>
</feature>
<dbReference type="GO" id="GO:0003918">
    <property type="term" value="F:DNA topoisomerase type II (double strand cut, ATP-hydrolyzing) activity"/>
    <property type="evidence" value="ECO:0007669"/>
    <property type="project" value="UniProtKB-EC"/>
</dbReference>
<keyword evidence="8 10" id="KW-0238">DNA-binding</keyword>
<evidence type="ECO:0000256" key="9">
    <source>
        <dbReference type="ARBA" id="ARBA00023235"/>
    </source>
</evidence>
<organism evidence="12 13">
    <name type="scientific">Catenovulum adriaticum</name>
    <dbReference type="NCBI Taxonomy" id="2984846"/>
    <lineage>
        <taxon>Bacteria</taxon>
        <taxon>Pseudomonadati</taxon>
        <taxon>Pseudomonadota</taxon>
        <taxon>Gammaproteobacteria</taxon>
        <taxon>Alteromonadales</taxon>
        <taxon>Alteromonadaceae</taxon>
        <taxon>Catenovulum</taxon>
    </lineage>
</organism>
<dbReference type="EC" id="5.6.2.2" evidence="10"/>
<dbReference type="CDD" id="cd16928">
    <property type="entry name" value="HATPase_GyrB-like"/>
    <property type="match status" value="1"/>
</dbReference>
<dbReference type="InterPro" id="IPR018522">
    <property type="entry name" value="TopoIIA_CS"/>
</dbReference>
<dbReference type="Pfam" id="PF00204">
    <property type="entry name" value="DNA_gyraseB"/>
    <property type="match status" value="1"/>
</dbReference>
<dbReference type="PANTHER" id="PTHR45866">
    <property type="entry name" value="DNA GYRASE/TOPOISOMERASE SUBUNIT B"/>
    <property type="match status" value="1"/>
</dbReference>
<dbReference type="InterPro" id="IPR036890">
    <property type="entry name" value="HATPase_C_sf"/>
</dbReference>
<accession>A0ABY7APR9</accession>
<evidence type="ECO:0000256" key="6">
    <source>
        <dbReference type="ARBA" id="ARBA00022842"/>
    </source>
</evidence>
<dbReference type="Gene3D" id="3.30.230.10">
    <property type="match status" value="1"/>
</dbReference>
<keyword evidence="5 10" id="KW-0067">ATP-binding</keyword>
<keyword evidence="9 10" id="KW-0413">Isomerase</keyword>
<dbReference type="InterPro" id="IPR014721">
    <property type="entry name" value="Ribsml_uS5_D2-typ_fold_subgr"/>
</dbReference>
<sequence>MSEKQYNAGSIEVLSGLEPVRRRPGMYTDTTRPNHIGQEVIDNSVDEAMAGHASQIKVILHPDQSLEVSDNGRGMPVDIHPEEGVPGVELILTKLHAGGKFSNDNYQFSGGLHGVGVSVVNALSNRVEVTVKRGGEVYLIAFENGDKVSDLTVVGTCGKRNTGTSLHFWPDPSFFDSAKFLVSKLIHNLKAKAVLCPGLEIEFLDKVNDETHKWCYQDGLRDYLIHSVKGYETLPKEPFVGEFSSATEGAEWAVTWLVEGGEGVYESYVNLIPTAQGGTHVNGLRQGLLDATREFCEFRNLIPRGVKLTPEDIWDKCSYILSVKMQDPQFAGQTKERLSSRQCSAFVSGVVKDAFSLWLNEHTDIAEQLVEAFIANAQKRMRAAKKVVRKKITSGPALPGKLTDCTSQDPSRSELFLVEGDSAGGSAKQARDREFQAIMPLRGKILNTWEVDSGQILSSQEIHDISVAIGMDPDSTDLSGLRYGKICILADADSDGLHIATLLCALFTRHFRPVVEAGHVFVAMPPLYRIDVGKEVYYALDDDEKKGILDRIEAEKKRGKVNVQRFKGLGEMNPLQLRETTMDPNTRRLVQLTIDEAQETEELMDMLLAKKRSGDRKIWLEQKGDQAALALADLLASENPK</sequence>
<dbReference type="Proteomes" id="UP001163726">
    <property type="component" value="Chromosome"/>
</dbReference>
<evidence type="ECO:0000256" key="2">
    <source>
        <dbReference type="ARBA" id="ARBA00001946"/>
    </source>
</evidence>
<dbReference type="Pfam" id="PF01751">
    <property type="entry name" value="Toprim"/>
    <property type="match status" value="1"/>
</dbReference>
<dbReference type="PRINTS" id="PR01098">
    <property type="entry name" value="TOPISMRASE4B"/>
</dbReference>
<feature type="site" description="Interaction with DNA" evidence="10">
    <location>
        <position position="616"/>
    </location>
</feature>
<proteinExistence type="inferred from homology"/>
<dbReference type="InterPro" id="IPR020568">
    <property type="entry name" value="Ribosomal_Su5_D2-typ_SF"/>
</dbReference>
<dbReference type="PRINTS" id="PR00418">
    <property type="entry name" value="TPI2FAMILY"/>
</dbReference>
<dbReference type="SMART" id="SM00387">
    <property type="entry name" value="HATPase_c"/>
    <property type="match status" value="1"/>
</dbReference>
<dbReference type="InterPro" id="IPR001241">
    <property type="entry name" value="Topo_IIA"/>
</dbReference>
<dbReference type="RefSeq" id="WP_268075786.1">
    <property type="nucleotide sequence ID" value="NZ_CP109965.1"/>
</dbReference>
<evidence type="ECO:0000256" key="10">
    <source>
        <dbReference type="HAMAP-Rule" id="MF_00938"/>
    </source>
</evidence>
<reference evidence="12" key="1">
    <citation type="submission" date="2022-10" db="EMBL/GenBank/DDBJ databases">
        <title>Catenovulum adriacola sp. nov. isolated in the Harbour of Susak.</title>
        <authorList>
            <person name="Schoch T."/>
            <person name="Reich S.J."/>
            <person name="Stoeferle S."/>
            <person name="Flaiz M."/>
            <person name="Kazda M."/>
            <person name="Riedel C.U."/>
            <person name="Duerre P."/>
        </authorList>
    </citation>
    <scope>NUCLEOTIDE SEQUENCE</scope>
    <source>
        <strain evidence="12">TS8</strain>
    </source>
</reference>
<dbReference type="Pfam" id="PF02518">
    <property type="entry name" value="HATPase_c"/>
    <property type="match status" value="1"/>
</dbReference>
<feature type="binding site" evidence="10">
    <location>
        <begin position="111"/>
        <end position="117"/>
    </location>
    <ligand>
        <name>ATP</name>
        <dbReference type="ChEBI" id="CHEBI:30616"/>
    </ligand>
</feature>
<keyword evidence="13" id="KW-1185">Reference proteome</keyword>
<comment type="subunit">
    <text evidence="10">Heterotetramer composed of ParC and ParE.</text>
</comment>
<dbReference type="SUPFAM" id="SSF54211">
    <property type="entry name" value="Ribosomal protein S5 domain 2-like"/>
    <property type="match status" value="1"/>
</dbReference>
<evidence type="ECO:0000256" key="8">
    <source>
        <dbReference type="ARBA" id="ARBA00023125"/>
    </source>
</evidence>
<evidence type="ECO:0000256" key="3">
    <source>
        <dbReference type="ARBA" id="ARBA00022723"/>
    </source>
</evidence>
<protein>
    <recommendedName>
        <fullName evidence="10">DNA topoisomerase 4 subunit B</fullName>
        <ecNumber evidence="10">5.6.2.2</ecNumber>
    </recommendedName>
    <alternativeName>
        <fullName evidence="10">Topoisomerase IV subunit B</fullName>
    </alternativeName>
</protein>
<evidence type="ECO:0000256" key="5">
    <source>
        <dbReference type="ARBA" id="ARBA00022840"/>
    </source>
</evidence>
<dbReference type="InterPro" id="IPR013759">
    <property type="entry name" value="Topo_IIA_B_C"/>
</dbReference>
<dbReference type="InterPro" id="IPR003594">
    <property type="entry name" value="HATPase_dom"/>
</dbReference>
<feature type="binding site" evidence="10">
    <location>
        <position position="43"/>
    </location>
    <ligand>
        <name>ATP</name>
        <dbReference type="ChEBI" id="CHEBI:30616"/>
    </ligand>
</feature>
<dbReference type="HAMAP" id="MF_00938">
    <property type="entry name" value="ParE_type1"/>
    <property type="match status" value="1"/>
</dbReference>
<feature type="domain" description="Toprim" evidence="11">
    <location>
        <begin position="413"/>
        <end position="526"/>
    </location>
</feature>
<keyword evidence="3" id="KW-0479">Metal-binding</keyword>
<comment type="function">
    <text evidence="10">Topoisomerase IV is essential for chromosome segregation. It relaxes supercoiled DNA. Performs the decatenation events required during the replication of a circular DNA molecule.</text>
</comment>
<dbReference type="PANTHER" id="PTHR45866:SF4">
    <property type="entry name" value="DNA TOPOISOMERASE 4 SUBUNIT B"/>
    <property type="match status" value="1"/>
</dbReference>
<evidence type="ECO:0000256" key="1">
    <source>
        <dbReference type="ARBA" id="ARBA00000185"/>
    </source>
</evidence>
<dbReference type="PROSITE" id="PS00177">
    <property type="entry name" value="TOPOISOMERASE_II"/>
    <property type="match status" value="1"/>
</dbReference>
<gene>
    <name evidence="10 12" type="primary">parE</name>
    <name evidence="12" type="ORF">OLW01_05800</name>
</gene>
<feature type="site" description="Interaction with DNA" evidence="10">
    <location>
        <position position="447"/>
    </location>
</feature>
<dbReference type="InterPro" id="IPR013760">
    <property type="entry name" value="Topo_IIA-like_dom_sf"/>
</dbReference>
<comment type="catalytic activity">
    <reaction evidence="1 10">
        <text>ATP-dependent breakage, passage and rejoining of double-stranded DNA.</text>
        <dbReference type="EC" id="5.6.2.2"/>
    </reaction>
</comment>
<dbReference type="SUPFAM" id="SSF55874">
    <property type="entry name" value="ATPase domain of HSP90 chaperone/DNA topoisomerase II/histidine kinase"/>
    <property type="match status" value="1"/>
</dbReference>
<evidence type="ECO:0000313" key="12">
    <source>
        <dbReference type="EMBL" id="WAJ71310.1"/>
    </source>
</evidence>
<keyword evidence="4 10" id="KW-0547">Nucleotide-binding</keyword>
<evidence type="ECO:0000256" key="7">
    <source>
        <dbReference type="ARBA" id="ARBA00023029"/>
    </source>
</evidence>
<dbReference type="InterPro" id="IPR002288">
    <property type="entry name" value="DNA_gyrase_B_C"/>
</dbReference>
<evidence type="ECO:0000259" key="11">
    <source>
        <dbReference type="PROSITE" id="PS50880"/>
    </source>
</evidence>
<dbReference type="Gene3D" id="3.40.50.670">
    <property type="match status" value="1"/>
</dbReference>
<feature type="binding site" evidence="10">
    <location>
        <position position="70"/>
    </location>
    <ligand>
        <name>ATP</name>
        <dbReference type="ChEBI" id="CHEBI:30616"/>
    </ligand>
</feature>
<feature type="binding site" evidence="10">
    <location>
        <position position="6"/>
    </location>
    <ligand>
        <name>ATP</name>
        <dbReference type="ChEBI" id="CHEBI:30616"/>
    </ligand>
</feature>
<dbReference type="SUPFAM" id="SSF56719">
    <property type="entry name" value="Type II DNA topoisomerase"/>
    <property type="match status" value="1"/>
</dbReference>
<dbReference type="CDD" id="cd00822">
    <property type="entry name" value="TopoII_Trans_DNA_gyrase"/>
    <property type="match status" value="1"/>
</dbReference>
<comment type="similarity">
    <text evidence="10">Belongs to the type II topoisomerase family. ParE type 1 subfamily.</text>
</comment>
<dbReference type="EMBL" id="CP109965">
    <property type="protein sequence ID" value="WAJ71310.1"/>
    <property type="molecule type" value="Genomic_DNA"/>
</dbReference>
<dbReference type="InterPro" id="IPR013506">
    <property type="entry name" value="Topo_IIA_bsu_dom2"/>
</dbReference>
<evidence type="ECO:0000256" key="4">
    <source>
        <dbReference type="ARBA" id="ARBA00022741"/>
    </source>
</evidence>
<dbReference type="SMART" id="SM00433">
    <property type="entry name" value="TOP2c"/>
    <property type="match status" value="1"/>
</dbReference>
<keyword evidence="7 10" id="KW-0799">Topoisomerase</keyword>
<dbReference type="Pfam" id="PF00986">
    <property type="entry name" value="DNA_gyraseB_C"/>
    <property type="match status" value="1"/>
</dbReference>
<comment type="cofactor">
    <cofactor evidence="2">
        <name>Mg(2+)</name>
        <dbReference type="ChEBI" id="CHEBI:18420"/>
    </cofactor>
</comment>
<dbReference type="InterPro" id="IPR005737">
    <property type="entry name" value="TopoIV_B_Gneg"/>
</dbReference>
<dbReference type="InterPro" id="IPR006171">
    <property type="entry name" value="TOPRIM_dom"/>
</dbReference>
<keyword evidence="6" id="KW-0460">Magnesium</keyword>